<keyword evidence="6" id="KW-0028">Amino-acid biosynthesis</keyword>
<evidence type="ECO:0000256" key="7">
    <source>
        <dbReference type="ARBA" id="ARBA00022697"/>
    </source>
</evidence>
<comment type="caution">
    <text evidence="14">The sequence shown here is derived from an EMBL/GenBank/DDBJ whole genome shotgun (WGS) entry which is preliminary data.</text>
</comment>
<dbReference type="InterPro" id="IPR019811">
    <property type="entry name" value="HDH_CS"/>
</dbReference>
<dbReference type="EC" id="1.1.1.3" evidence="4"/>
<organism evidence="14 15">
    <name type="scientific">Halorutilus salinus</name>
    <dbReference type="NCBI Taxonomy" id="2487751"/>
    <lineage>
        <taxon>Archaea</taxon>
        <taxon>Methanobacteriati</taxon>
        <taxon>Methanobacteriota</taxon>
        <taxon>Stenosarchaea group</taxon>
        <taxon>Halobacteria</taxon>
        <taxon>Halorutilales</taxon>
        <taxon>Halorutilaceae</taxon>
        <taxon>Halorutilus</taxon>
    </lineage>
</organism>
<evidence type="ECO:0000256" key="9">
    <source>
        <dbReference type="ARBA" id="ARBA00023167"/>
    </source>
</evidence>
<dbReference type="InterPro" id="IPR001342">
    <property type="entry name" value="HDH_cat"/>
</dbReference>
<dbReference type="AlphaFoldDB" id="A0A9Q4GII8"/>
<feature type="domain" description="Aspartate/homoserine dehydrogenase NAD-binding" evidence="13">
    <location>
        <begin position="8"/>
        <end position="136"/>
    </location>
</feature>
<feature type="binding site" evidence="11">
    <location>
        <position position="112"/>
    </location>
    <ligand>
        <name>NADPH</name>
        <dbReference type="ChEBI" id="CHEBI:57783"/>
    </ligand>
</feature>
<dbReference type="Gene3D" id="3.30.360.10">
    <property type="entry name" value="Dihydrodipicolinate Reductase, domain 2"/>
    <property type="match status" value="1"/>
</dbReference>
<evidence type="ECO:0000256" key="2">
    <source>
        <dbReference type="ARBA" id="ARBA00005062"/>
    </source>
</evidence>
<evidence type="ECO:0000256" key="11">
    <source>
        <dbReference type="PIRSR" id="PIRSR036497-2"/>
    </source>
</evidence>
<evidence type="ECO:0000256" key="1">
    <source>
        <dbReference type="ARBA" id="ARBA00005056"/>
    </source>
</evidence>
<protein>
    <recommendedName>
        <fullName evidence="5">Homoserine dehydrogenase</fullName>
        <ecNumber evidence="4">1.1.1.3</ecNumber>
    </recommendedName>
</protein>
<feature type="binding site" evidence="11">
    <location>
        <position position="197"/>
    </location>
    <ligand>
        <name>L-homoserine</name>
        <dbReference type="ChEBI" id="CHEBI:57476"/>
    </ligand>
</feature>
<evidence type="ECO:0000313" key="15">
    <source>
        <dbReference type="Proteomes" id="UP001149411"/>
    </source>
</evidence>
<feature type="domain" description="Homoserine dehydrogenase catalytic" evidence="12">
    <location>
        <begin position="144"/>
        <end position="316"/>
    </location>
</feature>
<dbReference type="FunFam" id="3.30.360.10:FF:000005">
    <property type="entry name" value="Homoserine dehydrogenase"/>
    <property type="match status" value="1"/>
</dbReference>
<evidence type="ECO:0000256" key="3">
    <source>
        <dbReference type="ARBA" id="ARBA00006753"/>
    </source>
</evidence>
<dbReference type="NCBIfam" id="NF004976">
    <property type="entry name" value="PRK06349.1"/>
    <property type="match status" value="1"/>
</dbReference>
<reference evidence="14" key="1">
    <citation type="submission" date="2022-09" db="EMBL/GenBank/DDBJ databases">
        <title>Haloadaptaus new haloarchaeum isolated from saline soil.</title>
        <authorList>
            <person name="Duran-Viseras A."/>
            <person name="Sanchez-Porro C."/>
            <person name="Ventosa A."/>
        </authorList>
    </citation>
    <scope>NUCLEOTIDE SEQUENCE</scope>
    <source>
        <strain evidence="14">F3-133</strain>
    </source>
</reference>
<dbReference type="PIRSF" id="PIRSF036497">
    <property type="entry name" value="HDH_short"/>
    <property type="match status" value="1"/>
</dbReference>
<evidence type="ECO:0000313" key="14">
    <source>
        <dbReference type="EMBL" id="MCX2819920.1"/>
    </source>
</evidence>
<keyword evidence="8 14" id="KW-0560">Oxidoreductase</keyword>
<dbReference type="InterPro" id="IPR005106">
    <property type="entry name" value="Asp/hSer_DH_NAD-bd"/>
</dbReference>
<evidence type="ECO:0000256" key="4">
    <source>
        <dbReference type="ARBA" id="ARBA00013213"/>
    </source>
</evidence>
<dbReference type="PANTHER" id="PTHR43331">
    <property type="entry name" value="HOMOSERINE DEHYDROGENASE"/>
    <property type="match status" value="1"/>
</dbReference>
<evidence type="ECO:0000256" key="5">
    <source>
        <dbReference type="ARBA" id="ARBA00013376"/>
    </source>
</evidence>
<keyword evidence="15" id="KW-1185">Reference proteome</keyword>
<comment type="pathway">
    <text evidence="2">Amino-acid biosynthesis; L-methionine biosynthesis via de novo pathway; L-homoserine from L-aspartate: step 3/3.</text>
</comment>
<dbReference type="Gene3D" id="3.40.50.720">
    <property type="entry name" value="NAD(P)-binding Rossmann-like Domain"/>
    <property type="match status" value="1"/>
</dbReference>
<evidence type="ECO:0000259" key="12">
    <source>
        <dbReference type="Pfam" id="PF00742"/>
    </source>
</evidence>
<gene>
    <name evidence="14" type="ORF">EGH25_11215</name>
</gene>
<proteinExistence type="inferred from homology"/>
<comment type="pathway">
    <text evidence="1">Amino-acid biosynthesis; L-threonine biosynthesis; L-threonine from L-aspartate: step 3/5.</text>
</comment>
<dbReference type="EMBL" id="RKLV01000014">
    <property type="protein sequence ID" value="MCX2819920.1"/>
    <property type="molecule type" value="Genomic_DNA"/>
</dbReference>
<dbReference type="PROSITE" id="PS01042">
    <property type="entry name" value="HOMOSER_DHGENASE"/>
    <property type="match status" value="1"/>
</dbReference>
<sequence length="323" mass="33245">MVRVALVGFGAVGRGFADAVLGGAPVDVDVVLVADSSSVAVDGDGLDLASVKKRKEDEGVVGDGEDTVGALEEAEYDVLVEASPTTLGDAEPAFGYMMTAIDNGAHVVTSNKGPLAMRYAELMEKADEAGVEVRMEGAVGGAIPTINTVRESLAGDDVSGVRGILNGTCNFILTRMLEEGLTYEHVLGEAQDMGIAESDPTFDVEGIDTALKCVILSNVLFEGERTLDDVDVDGITEVTPDSLRLARESGHVVKLVGEVSEDALSVAPRLVPEGHALDVGGTLNVVSFDADLAGEVTVTGHGAGSSETASALVSDLTAVVRKS</sequence>
<dbReference type="GO" id="GO:0004412">
    <property type="term" value="F:homoserine dehydrogenase activity"/>
    <property type="evidence" value="ECO:0007669"/>
    <property type="project" value="UniProtKB-EC"/>
</dbReference>
<feature type="binding site" evidence="11">
    <location>
        <begin position="8"/>
        <end position="13"/>
    </location>
    <ligand>
        <name>NADP(+)</name>
        <dbReference type="ChEBI" id="CHEBI:58349"/>
    </ligand>
</feature>
<dbReference type="Pfam" id="PF00742">
    <property type="entry name" value="Homoserine_dh"/>
    <property type="match status" value="1"/>
</dbReference>
<dbReference type="GO" id="GO:0050661">
    <property type="term" value="F:NADP binding"/>
    <property type="evidence" value="ECO:0007669"/>
    <property type="project" value="InterPro"/>
</dbReference>
<accession>A0A9Q4GII8</accession>
<dbReference type="NCBIfam" id="NF004912">
    <property type="entry name" value="PRK06270.1"/>
    <property type="match status" value="1"/>
</dbReference>
<dbReference type="Pfam" id="PF03447">
    <property type="entry name" value="NAD_binding_3"/>
    <property type="match status" value="1"/>
</dbReference>
<evidence type="ECO:0000256" key="10">
    <source>
        <dbReference type="PIRSR" id="PIRSR036497-1"/>
    </source>
</evidence>
<dbReference type="SUPFAM" id="SSF51735">
    <property type="entry name" value="NAD(P)-binding Rossmann-fold domains"/>
    <property type="match status" value="1"/>
</dbReference>
<feature type="active site" description="Proton donor" evidence="10">
    <location>
        <position position="212"/>
    </location>
</feature>
<keyword evidence="11" id="KW-0521">NADP</keyword>
<dbReference type="GO" id="GO:0009088">
    <property type="term" value="P:threonine biosynthetic process"/>
    <property type="evidence" value="ECO:0007669"/>
    <property type="project" value="UniProtKB-KW"/>
</dbReference>
<dbReference type="Proteomes" id="UP001149411">
    <property type="component" value="Unassembled WGS sequence"/>
</dbReference>
<evidence type="ECO:0000256" key="6">
    <source>
        <dbReference type="ARBA" id="ARBA00022605"/>
    </source>
</evidence>
<evidence type="ECO:0000256" key="8">
    <source>
        <dbReference type="ARBA" id="ARBA00023002"/>
    </source>
</evidence>
<comment type="similarity">
    <text evidence="3">Belongs to the homoserine dehydrogenase family.</text>
</comment>
<evidence type="ECO:0000259" key="13">
    <source>
        <dbReference type="Pfam" id="PF03447"/>
    </source>
</evidence>
<dbReference type="GO" id="GO:0009086">
    <property type="term" value="P:methionine biosynthetic process"/>
    <property type="evidence" value="ECO:0007669"/>
    <property type="project" value="UniProtKB-KW"/>
</dbReference>
<dbReference type="InterPro" id="IPR036291">
    <property type="entry name" value="NAD(P)-bd_dom_sf"/>
</dbReference>
<dbReference type="RefSeq" id="WP_266088616.1">
    <property type="nucleotide sequence ID" value="NZ_RKLV01000014.1"/>
</dbReference>
<name>A0A9Q4GII8_9EURY</name>
<dbReference type="InterPro" id="IPR022697">
    <property type="entry name" value="HDH_short"/>
</dbReference>
<dbReference type="SUPFAM" id="SSF55347">
    <property type="entry name" value="Glyceraldehyde-3-phosphate dehydrogenase-like, C-terminal domain"/>
    <property type="match status" value="1"/>
</dbReference>
<keyword evidence="9" id="KW-0486">Methionine biosynthesis</keyword>
<keyword evidence="7" id="KW-0791">Threonine biosynthesis</keyword>
<dbReference type="PANTHER" id="PTHR43331:SF1">
    <property type="entry name" value="HOMOSERINE DEHYDROGENASE"/>
    <property type="match status" value="1"/>
</dbReference>